<dbReference type="InterPro" id="IPR003034">
    <property type="entry name" value="SAP_dom"/>
</dbReference>
<evidence type="ECO:0000313" key="2">
    <source>
        <dbReference type="EMBL" id="TFY77450.1"/>
    </source>
</evidence>
<comment type="caution">
    <text evidence="2">The sequence shown here is derived from an EMBL/GenBank/DDBJ whole genome shotgun (WGS) entry which is preliminary data.</text>
</comment>
<gene>
    <name evidence="2" type="ORF">EWM64_g6562</name>
</gene>
<dbReference type="Proteomes" id="UP000298061">
    <property type="component" value="Unassembled WGS sequence"/>
</dbReference>
<sequence>MYLVGVVPGPSKPSLDQINHALRPLVDDLSRFWKPGVFLSRTSEHKEGRHVFAALIPLVCDLLGAKQVAGFSSHNSKYFCTYCLLPIDEIENFNKETWPPCDFEEHKVRAKLWRDAKTVEERDKVFNDFGVRWTELFRLEYWNAILFIVVESMHLLYLGLLATHCREIWGMDVKMLDGDATFSPRTKGVAPRPAPDIMLRASETVLWYLCLDRNINHGKSAKLLAKRLTKWRKKDEVTKYMKDIIREKAGDESAEPEKDAGLPPHVHSASDIDQAIETLNKISPILPSHLLAFNKAVLVNLCVQNSLSKQGNKPELVQHLMKWRAEHGHPGDLSEEPPANLSKAARLETMISSAEAAFSAASAPSSNSLTAYTNDILKALCKRRNIPVSGAKKVLIERLILWKAEGTAGMSAAEAAKNPGAKPALNTAVLGQTVLSEVHKDMTKTELPTWVSRAPSKFGTTEHGKLSADQWRTACTIHLPITLIRLWGNEDGRFKEMLENFIDLIVAVEIGSMLSVSSEHASLYDMLMKRYLDGVNALYKEANFVPNHHISLHLGDFMCSFGPVHAWRAFATERYNYLLQQVNTNQKFGDMELTFMKHACRTANLRPLMEEPQVRDSVFELVEAYEAFQSEDRRGTRIKDTLVFALVQQEARDPLKRPSTLDEVSLQAISEALKDPTTVATIAGINNEKFVPPDVTFYSRIFISGVTYRPSSHFPKDSNVIYCSRDGEIAARIRHIFRSEGQSDQTYIIVQRVCELSDAHAVYDNYRKFLMGTGKLYYNRYEPTVEAITADKIVCHFAKTILHFPEAGGSCMHVLPLQRMMDAVSLPHLDDLVELNDLAELDELPMDVDSI</sequence>
<protein>
    <recommendedName>
        <fullName evidence="1">SAP domain-containing protein</fullName>
    </recommendedName>
</protein>
<proteinExistence type="predicted"/>
<feature type="domain" description="SAP" evidence="1">
    <location>
        <begin position="369"/>
        <end position="403"/>
    </location>
</feature>
<dbReference type="OrthoDB" id="3269001at2759"/>
<dbReference type="PROSITE" id="PS50800">
    <property type="entry name" value="SAP"/>
    <property type="match status" value="1"/>
</dbReference>
<evidence type="ECO:0000313" key="3">
    <source>
        <dbReference type="Proteomes" id="UP000298061"/>
    </source>
</evidence>
<dbReference type="AlphaFoldDB" id="A0A4Y9ZTA7"/>
<dbReference type="PANTHER" id="PTHR46579:SF1">
    <property type="entry name" value="F5_8 TYPE C DOMAIN-CONTAINING PROTEIN"/>
    <property type="match status" value="1"/>
</dbReference>
<keyword evidence="3" id="KW-1185">Reference proteome</keyword>
<organism evidence="2 3">
    <name type="scientific">Hericium alpestre</name>
    <dbReference type="NCBI Taxonomy" id="135208"/>
    <lineage>
        <taxon>Eukaryota</taxon>
        <taxon>Fungi</taxon>
        <taxon>Dikarya</taxon>
        <taxon>Basidiomycota</taxon>
        <taxon>Agaricomycotina</taxon>
        <taxon>Agaricomycetes</taxon>
        <taxon>Russulales</taxon>
        <taxon>Hericiaceae</taxon>
        <taxon>Hericium</taxon>
    </lineage>
</organism>
<dbReference type="InterPro" id="IPR036361">
    <property type="entry name" value="SAP_dom_sf"/>
</dbReference>
<reference evidence="2 3" key="1">
    <citation type="submission" date="2019-02" db="EMBL/GenBank/DDBJ databases">
        <title>Genome sequencing of the rare red list fungi Hericium alpestre (H. flagellum).</title>
        <authorList>
            <person name="Buettner E."/>
            <person name="Kellner H."/>
        </authorList>
    </citation>
    <scope>NUCLEOTIDE SEQUENCE [LARGE SCALE GENOMIC DNA]</scope>
    <source>
        <strain evidence="2 3">DSM 108284</strain>
    </source>
</reference>
<dbReference type="EMBL" id="SFCI01000912">
    <property type="protein sequence ID" value="TFY77450.1"/>
    <property type="molecule type" value="Genomic_DNA"/>
</dbReference>
<evidence type="ECO:0000259" key="1">
    <source>
        <dbReference type="PROSITE" id="PS50800"/>
    </source>
</evidence>
<dbReference type="STRING" id="135208.A0A4Y9ZTA7"/>
<dbReference type="SMART" id="SM00513">
    <property type="entry name" value="SAP"/>
    <property type="match status" value="2"/>
</dbReference>
<name>A0A4Y9ZTA7_9AGAM</name>
<dbReference type="Gene3D" id="1.10.720.30">
    <property type="entry name" value="SAP domain"/>
    <property type="match status" value="1"/>
</dbReference>
<dbReference type="SUPFAM" id="SSF68906">
    <property type="entry name" value="SAP domain"/>
    <property type="match status" value="1"/>
</dbReference>
<accession>A0A4Y9ZTA7</accession>
<dbReference type="PANTHER" id="PTHR46579">
    <property type="entry name" value="F5/8 TYPE C DOMAIN-CONTAINING PROTEIN-RELATED"/>
    <property type="match status" value="1"/>
</dbReference>
<dbReference type="Pfam" id="PF02037">
    <property type="entry name" value="SAP"/>
    <property type="match status" value="1"/>
</dbReference>